<comment type="subcellular location">
    <subcellularLocation>
        <location evidence="1">Cell membrane</location>
        <topology evidence="1">Multi-pass membrane protein</topology>
    </subcellularLocation>
</comment>
<feature type="transmembrane region" description="Helical" evidence="9">
    <location>
        <begin position="83"/>
        <end position="116"/>
    </location>
</feature>
<feature type="transmembrane region" description="Helical" evidence="9">
    <location>
        <begin position="254"/>
        <end position="280"/>
    </location>
</feature>
<keyword evidence="8 9" id="KW-0472">Membrane</keyword>
<keyword evidence="11" id="KW-1185">Reference proteome</keyword>
<sequence>MQTFNSIFMWITGLGGGGILMVALFILGVVFKVGIGKAARSAITSAVGFTGLFLVVDMLIAVMGPATSAMVERFGWQLQIVDVGWGLIGMAWGSPVTGFIIITAIVLNIALLFIGFTKTLMIDFWNYWSFAAAGALAYGATENVWFSVLVAAIYMVISWKVADIVAPNYQEFYGMPGVSWPTGAVIPTAMIGIPVVKLIQKIPVIKDINADPESIQDRFGVLGEPVIIGAFLGVLIGIMAGFGAQTVITMGIQMAAVLVLTPRMIAVLMEGLLTISGAASEFTQKYMKGRKIWIGIDASTILGHPATLSSILILTPIVTFMSLIPGNQMLAVASLVAIPWFVIPMTSYAKGNVLHIVLSCIVVFAVYFWCATALAGAHTNIAVITGFQLPEGAELIGSLSEGGNPITWILVKIGEMLGL</sequence>
<gene>
    <name evidence="10" type="ORF">SAMN02746064_00618</name>
</gene>
<evidence type="ECO:0000256" key="3">
    <source>
        <dbReference type="ARBA" id="ARBA00022475"/>
    </source>
</evidence>
<name>A0A1M4U2K9_9FIRM</name>
<evidence type="ECO:0000256" key="7">
    <source>
        <dbReference type="ARBA" id="ARBA00022989"/>
    </source>
</evidence>
<evidence type="ECO:0000256" key="4">
    <source>
        <dbReference type="ARBA" id="ARBA00022597"/>
    </source>
</evidence>
<feature type="transmembrane region" description="Helical" evidence="9">
    <location>
        <begin position="128"/>
        <end position="157"/>
    </location>
</feature>
<reference evidence="10 11" key="1">
    <citation type="submission" date="2016-11" db="EMBL/GenBank/DDBJ databases">
        <authorList>
            <person name="Jaros S."/>
            <person name="Januszkiewicz K."/>
            <person name="Wedrychowicz H."/>
        </authorList>
    </citation>
    <scope>NUCLEOTIDE SEQUENCE [LARGE SCALE GENOMIC DNA]</scope>
    <source>
        <strain evidence="10 11">DSM 14828</strain>
    </source>
</reference>
<dbReference type="Pfam" id="PF03611">
    <property type="entry name" value="EIIC-GAT"/>
    <property type="match status" value="1"/>
</dbReference>
<evidence type="ECO:0000256" key="6">
    <source>
        <dbReference type="ARBA" id="ARBA00022692"/>
    </source>
</evidence>
<dbReference type="AlphaFoldDB" id="A0A1M4U2K9"/>
<accession>A0A1M4U2K9</accession>
<dbReference type="EMBL" id="FQTU01000003">
    <property type="protein sequence ID" value="SHE50856.1"/>
    <property type="molecule type" value="Genomic_DNA"/>
</dbReference>
<feature type="transmembrane region" description="Helical" evidence="9">
    <location>
        <begin position="6"/>
        <end position="31"/>
    </location>
</feature>
<proteinExistence type="predicted"/>
<keyword evidence="4" id="KW-0762">Sugar transport</keyword>
<evidence type="ECO:0000313" key="11">
    <source>
        <dbReference type="Proteomes" id="UP000184251"/>
    </source>
</evidence>
<protein>
    <submittedName>
        <fullName evidence="10">PTS system, galactitol-specific IIC component</fullName>
    </submittedName>
</protein>
<feature type="transmembrane region" description="Helical" evidence="9">
    <location>
        <begin position="43"/>
        <end position="63"/>
    </location>
</feature>
<feature type="transmembrane region" description="Helical" evidence="9">
    <location>
        <begin position="219"/>
        <end position="242"/>
    </location>
</feature>
<dbReference type="PANTHER" id="PTHR37324">
    <property type="entry name" value="PTS SYSTEM GALACTITOL-SPECIFIC EIIC COMPONENT"/>
    <property type="match status" value="1"/>
</dbReference>
<dbReference type="GO" id="GO:0015577">
    <property type="term" value="F:galactitol transmembrane transporter activity"/>
    <property type="evidence" value="ECO:0007669"/>
    <property type="project" value="InterPro"/>
</dbReference>
<feature type="transmembrane region" description="Helical" evidence="9">
    <location>
        <begin position="330"/>
        <end position="349"/>
    </location>
</feature>
<feature type="transmembrane region" description="Helical" evidence="9">
    <location>
        <begin position="356"/>
        <end position="377"/>
    </location>
</feature>
<dbReference type="PIRSF" id="PIRSF006304">
    <property type="entry name" value="GatC"/>
    <property type="match status" value="1"/>
</dbReference>
<dbReference type="InterPro" id="IPR004703">
    <property type="entry name" value="PTS_sugar-sp_permease"/>
</dbReference>
<evidence type="ECO:0000256" key="1">
    <source>
        <dbReference type="ARBA" id="ARBA00004651"/>
    </source>
</evidence>
<evidence type="ECO:0000256" key="8">
    <source>
        <dbReference type="ARBA" id="ARBA00023136"/>
    </source>
</evidence>
<evidence type="ECO:0000256" key="2">
    <source>
        <dbReference type="ARBA" id="ARBA00022448"/>
    </source>
</evidence>
<dbReference type="PANTHER" id="PTHR37324:SF2">
    <property type="entry name" value="PTS SYSTEM GALACTITOL-SPECIFIC EIIC COMPONENT"/>
    <property type="match status" value="1"/>
</dbReference>
<dbReference type="InterPro" id="IPR013853">
    <property type="entry name" value="EIIC-GAT"/>
</dbReference>
<feature type="transmembrane region" description="Helical" evidence="9">
    <location>
        <begin position="177"/>
        <end position="199"/>
    </location>
</feature>
<evidence type="ECO:0000256" key="9">
    <source>
        <dbReference type="SAM" id="Phobius"/>
    </source>
</evidence>
<dbReference type="GO" id="GO:0009401">
    <property type="term" value="P:phosphoenolpyruvate-dependent sugar phosphotransferase system"/>
    <property type="evidence" value="ECO:0007669"/>
    <property type="project" value="UniProtKB-KW"/>
</dbReference>
<evidence type="ECO:0000256" key="5">
    <source>
        <dbReference type="ARBA" id="ARBA00022683"/>
    </source>
</evidence>
<dbReference type="Proteomes" id="UP000184251">
    <property type="component" value="Unassembled WGS sequence"/>
</dbReference>
<dbReference type="STRING" id="1120975.SAMN02746064_00618"/>
<evidence type="ECO:0000313" key="10">
    <source>
        <dbReference type="EMBL" id="SHE50856.1"/>
    </source>
</evidence>
<feature type="transmembrane region" description="Helical" evidence="9">
    <location>
        <begin position="301"/>
        <end position="324"/>
    </location>
</feature>
<keyword evidence="3" id="KW-1003">Cell membrane</keyword>
<keyword evidence="6 9" id="KW-0812">Transmembrane</keyword>
<dbReference type="RefSeq" id="WP_073269619.1">
    <property type="nucleotide sequence ID" value="NZ_FQTU01000003.1"/>
</dbReference>
<keyword evidence="7 9" id="KW-1133">Transmembrane helix</keyword>
<dbReference type="GO" id="GO:0005886">
    <property type="term" value="C:plasma membrane"/>
    <property type="evidence" value="ECO:0007669"/>
    <property type="project" value="UniProtKB-SubCell"/>
</dbReference>
<keyword evidence="2" id="KW-0813">Transport</keyword>
<keyword evidence="5" id="KW-0598">Phosphotransferase system</keyword>
<dbReference type="OrthoDB" id="9787936at2"/>
<organism evidence="10 11">
    <name type="scientific">Alkalibacter saccharofermentans DSM 14828</name>
    <dbReference type="NCBI Taxonomy" id="1120975"/>
    <lineage>
        <taxon>Bacteria</taxon>
        <taxon>Bacillati</taxon>
        <taxon>Bacillota</taxon>
        <taxon>Clostridia</taxon>
        <taxon>Eubacteriales</taxon>
        <taxon>Eubacteriaceae</taxon>
        <taxon>Alkalibacter</taxon>
    </lineage>
</organism>